<dbReference type="PANTHER" id="PTHR33875:SF3">
    <property type="entry name" value="OS04G0227500 PROTEIN"/>
    <property type="match status" value="1"/>
</dbReference>
<keyword evidence="4" id="KW-1185">Reference proteome</keyword>
<dbReference type="Gene3D" id="3.40.30.10">
    <property type="entry name" value="Glutaredoxin"/>
    <property type="match status" value="1"/>
</dbReference>
<dbReference type="CDD" id="cd02972">
    <property type="entry name" value="DsbA_family"/>
    <property type="match status" value="1"/>
</dbReference>
<evidence type="ECO:0000256" key="1">
    <source>
        <dbReference type="SAM" id="SignalP"/>
    </source>
</evidence>
<dbReference type="PROSITE" id="PS51257">
    <property type="entry name" value="PROKAR_LIPOPROTEIN"/>
    <property type="match status" value="1"/>
</dbReference>
<feature type="signal peptide" evidence="1">
    <location>
        <begin position="1"/>
        <end position="26"/>
    </location>
</feature>
<dbReference type="InterPro" id="IPR012336">
    <property type="entry name" value="Thioredoxin-like_fold"/>
</dbReference>
<reference evidence="3 4" key="2">
    <citation type="submission" date="2024-10" db="EMBL/GenBank/DDBJ databases">
        <authorList>
            <person name="Ryan C."/>
        </authorList>
    </citation>
    <scope>NUCLEOTIDE SEQUENCE [LARGE SCALE GENOMIC DNA]</scope>
</reference>
<evidence type="ECO:0000259" key="2">
    <source>
        <dbReference type="Pfam" id="PF13462"/>
    </source>
</evidence>
<dbReference type="Proteomes" id="UP001497457">
    <property type="component" value="Chromosome 29rd"/>
</dbReference>
<protein>
    <recommendedName>
        <fullName evidence="2">Thioredoxin-like fold domain-containing protein</fullName>
    </recommendedName>
</protein>
<dbReference type="InterPro" id="IPR036249">
    <property type="entry name" value="Thioredoxin-like_sf"/>
</dbReference>
<keyword evidence="1" id="KW-0732">Signal</keyword>
<proteinExistence type="predicted"/>
<sequence length="240" mass="26737">MMEASRGVSLLLLVIIGCSLCLVCRAQIPIPARTDGFVYGGKPPTWGETVVIEAFNDPVCPDSRDAWPELKKVVEHYGSKVSLIVHLFPLPYHHYAFIASRSIHTVNKMNSSFVFPLLEKFFKCQEDYYNQPTYKKPTAVVVDEITKNLVVPVIGKTSLPAYKAGFNDSWSDQATRISFKYGCARGVTGTPYFFVNGIPLNVSGSPLEYKYWTDIIDPLVTQKLRATPSGSFKNVLAEMA</sequence>
<dbReference type="PANTHER" id="PTHR33875">
    <property type="entry name" value="OS09G0542200 PROTEIN"/>
    <property type="match status" value="1"/>
</dbReference>
<organism evidence="3 4">
    <name type="scientific">Urochloa decumbens</name>
    <dbReference type="NCBI Taxonomy" id="240449"/>
    <lineage>
        <taxon>Eukaryota</taxon>
        <taxon>Viridiplantae</taxon>
        <taxon>Streptophyta</taxon>
        <taxon>Embryophyta</taxon>
        <taxon>Tracheophyta</taxon>
        <taxon>Spermatophyta</taxon>
        <taxon>Magnoliopsida</taxon>
        <taxon>Liliopsida</taxon>
        <taxon>Poales</taxon>
        <taxon>Poaceae</taxon>
        <taxon>PACMAD clade</taxon>
        <taxon>Panicoideae</taxon>
        <taxon>Panicodae</taxon>
        <taxon>Paniceae</taxon>
        <taxon>Melinidinae</taxon>
        <taxon>Urochloa</taxon>
    </lineage>
</organism>
<accession>A0ABC9CCU9</accession>
<name>A0ABC9CCU9_9POAL</name>
<dbReference type="SUPFAM" id="SSF52833">
    <property type="entry name" value="Thioredoxin-like"/>
    <property type="match status" value="1"/>
</dbReference>
<dbReference type="AlphaFoldDB" id="A0ABC9CCU9"/>
<evidence type="ECO:0000313" key="3">
    <source>
        <dbReference type="EMBL" id="CAL5018677.1"/>
    </source>
</evidence>
<dbReference type="EMBL" id="OZ075139">
    <property type="protein sequence ID" value="CAL5018677.1"/>
    <property type="molecule type" value="Genomic_DNA"/>
</dbReference>
<feature type="chain" id="PRO_5044785296" description="Thioredoxin-like fold domain-containing protein" evidence="1">
    <location>
        <begin position="27"/>
        <end position="240"/>
    </location>
</feature>
<evidence type="ECO:0000313" key="4">
    <source>
        <dbReference type="Proteomes" id="UP001497457"/>
    </source>
</evidence>
<dbReference type="Pfam" id="PF13462">
    <property type="entry name" value="Thioredoxin_4"/>
    <property type="match status" value="1"/>
</dbReference>
<gene>
    <name evidence="3" type="ORF">URODEC1_LOCUS74324</name>
</gene>
<reference evidence="4" key="1">
    <citation type="submission" date="2024-06" db="EMBL/GenBank/DDBJ databases">
        <authorList>
            <person name="Ryan C."/>
        </authorList>
    </citation>
    <scope>NUCLEOTIDE SEQUENCE [LARGE SCALE GENOMIC DNA]</scope>
</reference>
<feature type="domain" description="Thioredoxin-like fold" evidence="2">
    <location>
        <begin position="50"/>
        <end position="216"/>
    </location>
</feature>